<organism evidence="1 2">
    <name type="scientific">Xylanibacter ruminicola</name>
    <name type="common">Prevotella ruminicola</name>
    <dbReference type="NCBI Taxonomy" id="839"/>
    <lineage>
        <taxon>Bacteria</taxon>
        <taxon>Pseudomonadati</taxon>
        <taxon>Bacteroidota</taxon>
        <taxon>Bacteroidia</taxon>
        <taxon>Bacteroidales</taxon>
        <taxon>Prevotellaceae</taxon>
        <taxon>Xylanibacter</taxon>
    </lineage>
</organism>
<proteinExistence type="predicted"/>
<name>A0A1M6SFF6_XYLRU</name>
<dbReference type="Proteomes" id="UP000184130">
    <property type="component" value="Unassembled WGS sequence"/>
</dbReference>
<protein>
    <submittedName>
        <fullName evidence="1">Uncharacterized protein</fullName>
    </submittedName>
</protein>
<gene>
    <name evidence="1" type="ORF">SAMN05216463_103163</name>
</gene>
<evidence type="ECO:0000313" key="2">
    <source>
        <dbReference type="Proteomes" id="UP000184130"/>
    </source>
</evidence>
<dbReference type="EMBL" id="FRBD01000003">
    <property type="protein sequence ID" value="SHK43441.1"/>
    <property type="molecule type" value="Genomic_DNA"/>
</dbReference>
<evidence type="ECO:0000313" key="1">
    <source>
        <dbReference type="EMBL" id="SHK43441.1"/>
    </source>
</evidence>
<dbReference type="RefSeq" id="WP_073205090.1">
    <property type="nucleotide sequence ID" value="NZ_FRBD01000003.1"/>
</dbReference>
<dbReference type="AlphaFoldDB" id="A0A1M6SFF6"/>
<reference evidence="1 2" key="1">
    <citation type="submission" date="2016-11" db="EMBL/GenBank/DDBJ databases">
        <authorList>
            <person name="Jaros S."/>
            <person name="Januszkiewicz K."/>
            <person name="Wedrychowicz H."/>
        </authorList>
    </citation>
    <scope>NUCLEOTIDE SEQUENCE [LARGE SCALE GENOMIC DNA]</scope>
    <source>
        <strain evidence="1 2">KHT3</strain>
    </source>
</reference>
<sequence length="346" mass="39729">MLKDYKNKEVLAEMKRQVNVAAKISDREARITFVLVHMISEHHELAESAGKPEGEGNLFNFTSWCLSRFTDELEAPSTEDFKNPIELFKKEHDVTLLDLVRFRTPAKNAVEKGLDESFEWPDNVPYEEWEEDMLQTAYATLFGLYFFNTPAKDLMRWLGKDEPKNYRFVNAMNRHETALNVTEERTRLREADGPLPWKKKPKRMYVNDEEMAQGKEHVNQLQQGFRKLVDMLASGDVLRFCQEKEDTAFGIFMTGTFAMMMPGKNINRKGIVSSRDNAKLVYQAAKKSLMGDKLSKQIVTAADDKAAAEVFYWGLIYGEQGVADGSMPTGMADMDIRRKPKPKLKN</sequence>
<accession>A0A1M6SFF6</accession>